<feature type="region of interest" description="Disordered" evidence="1">
    <location>
        <begin position="562"/>
        <end position="742"/>
    </location>
</feature>
<feature type="region of interest" description="Disordered" evidence="1">
    <location>
        <begin position="451"/>
        <end position="525"/>
    </location>
</feature>
<feature type="compositionally biased region" description="Basic and acidic residues" evidence="1">
    <location>
        <begin position="86"/>
        <end position="97"/>
    </location>
</feature>
<feature type="region of interest" description="Disordered" evidence="1">
    <location>
        <begin position="349"/>
        <end position="404"/>
    </location>
</feature>
<protein>
    <submittedName>
        <fullName evidence="2">Uncharacterized protein</fullName>
    </submittedName>
</protein>
<reference evidence="2" key="1">
    <citation type="journal article" date="2014" name="PLoS Negl. Trop. Dis.">
        <title>An updated insight into the Sialotranscriptome of Triatoma infestans: developmental stage and geographic variations.</title>
        <authorList>
            <person name="Schwarz A."/>
            <person name="Medrano-Mercado N."/>
            <person name="Schaub G.A."/>
            <person name="Struchiner C.J."/>
            <person name="Bargues M.D."/>
            <person name="Levy M.Z."/>
            <person name="Ribeiro J.M."/>
        </authorList>
    </citation>
    <scope>NUCLEOTIDE SEQUENCE</scope>
    <source>
        <strain evidence="2">Chile</strain>
        <tissue evidence="2">Salivary glands</tissue>
    </source>
</reference>
<feature type="compositionally biased region" description="Polar residues" evidence="1">
    <location>
        <begin position="193"/>
        <end position="212"/>
    </location>
</feature>
<feature type="compositionally biased region" description="Basic and acidic residues" evidence="1">
    <location>
        <begin position="725"/>
        <end position="737"/>
    </location>
</feature>
<proteinExistence type="evidence at transcript level"/>
<evidence type="ECO:0000313" key="2">
    <source>
        <dbReference type="EMBL" id="JAC13612.1"/>
    </source>
</evidence>
<sequence>DINFTAPITEELHTVKAKSPPLSENKEKRNEIVVYNAEIISSYQSNSKHEQTLRIHTDSSDTIIECESDFKKLEVRRTNDSFSPEKLTEYDNPTKKQQDKKKLKKIASSEGHTSPKKLNGCVNSPKIVRNKKVGDGTSSDDHFSPEKSSGYDDNSTLEKVNGYDSSPKKLQNKKEKNETTSDDHTIVEKVNRCHSSPNKCLNKKSYNTTARESPSRPETVVEGDKPSKKQRKKKLGVITTSDDNPDPEDIDSPSHSIEKRDERYNGIKNQCNVKNGVSKEGNSSLETCSDYEIPIKNLRNLEMMCTSSTDYHCIPKVISETPKKNRIKIVDDISDGYFSLVKVNGCDSSPNKDLNKKVDEVSDGYSSPVKIDGYDNSPKKLQNKKVDEVSDGYSSPVKVDGYDNSLKKLQNKKVDEVNGDYFSPVKVNGHDSSPNKGLNKKLYNITLKKSPLSSETVTEGDKPSEKKRKKKLGVITTTDDHPNPENIVSPSHSRLEKRDERYNGIKNQRNINLKDGGPKEGNSSLEICSDYDNPIMNVKNLEVIGTSSTDYNGRTNIISESEYRTKKQRNSKLMDKTFDDHSSPDKANESDDALRDQWKARTKNKRSLDRISSPEIVSESECRTKKQRNSENVGTKTTDRRSIPENNVNESDSALREQRSTIYNKQSVDQHYSPEIVSEFEDKTKKQRNSELVERTSTDRHSSLDNKVNVNNSTTKKQWRSCGKPLERTSNDYHPDTNGEFESNMDYLENEKVKGIRKKKHEERNRTASGNSTAFGNKVKDISESEINNFRLILLKDGIPLTDKEINCLHRKLAKACTLSEELSNKLRNLDIKITWKLSKFHRDYNFIHNGEFSYADKSDIRQTKLKEGAFEPEENEAIMNRWQTFCKLYNFNGLKDFRGFLPKSYDHKKPNPLPKYEKLKFVQFLARDLPDRLLHTVYARFIEMFKNYCKGRFSPEEDDLLIIFKKYSKNRRIYSMLSSLLHRSRYTIYKRMTKLINFYGDLESRTFGDTSLNISNENNIDLQEENELRASPRSSSRYSEDNEILRKTIAHLTGSEDIQKWDSFTADISCWRRIGKNCKIPPAEAKLQYLCYLRIKLLPHKIPQTSCLQMRIIHRLKKYQWQNWESINWNLLSEELSQLGPVFLYVSFRRFVKNSVPSEFWGKLADCLNYIEQNGHQLT</sequence>
<feature type="region of interest" description="Disordered" evidence="1">
    <location>
        <begin position="75"/>
        <end position="263"/>
    </location>
</feature>
<feature type="compositionally biased region" description="Basic and acidic residues" evidence="1">
    <location>
        <begin position="172"/>
        <end position="191"/>
    </location>
</feature>
<dbReference type="AlphaFoldDB" id="A0A023EWW3"/>
<accession>A0A023EWW3</accession>
<name>A0A023EWW3_TRIIF</name>
<dbReference type="EMBL" id="GBBI01005100">
    <property type="protein sequence ID" value="JAC13612.1"/>
    <property type="molecule type" value="mRNA"/>
</dbReference>
<feature type="compositionally biased region" description="Basic and acidic residues" evidence="1">
    <location>
        <begin position="572"/>
        <end position="599"/>
    </location>
</feature>
<feature type="compositionally biased region" description="Basic and acidic residues" evidence="1">
    <location>
        <begin position="680"/>
        <end position="704"/>
    </location>
</feature>
<feature type="compositionally biased region" description="Basic and acidic residues" evidence="1">
    <location>
        <begin position="493"/>
        <end position="503"/>
    </location>
</feature>
<feature type="non-terminal residue" evidence="2">
    <location>
        <position position="1"/>
    </location>
</feature>
<organism evidence="2">
    <name type="scientific">Triatoma infestans</name>
    <name type="common">Assassin bug</name>
    <dbReference type="NCBI Taxonomy" id="30076"/>
    <lineage>
        <taxon>Eukaryota</taxon>
        <taxon>Metazoa</taxon>
        <taxon>Ecdysozoa</taxon>
        <taxon>Arthropoda</taxon>
        <taxon>Hexapoda</taxon>
        <taxon>Insecta</taxon>
        <taxon>Pterygota</taxon>
        <taxon>Neoptera</taxon>
        <taxon>Paraneoptera</taxon>
        <taxon>Hemiptera</taxon>
        <taxon>Heteroptera</taxon>
        <taxon>Panheteroptera</taxon>
        <taxon>Cimicomorpha</taxon>
        <taxon>Reduviidae</taxon>
        <taxon>Triatominae</taxon>
        <taxon>Triatoma</taxon>
    </lineage>
</organism>
<evidence type="ECO:0000256" key="1">
    <source>
        <dbReference type="SAM" id="MobiDB-lite"/>
    </source>
</evidence>
<feature type="compositionally biased region" description="Polar residues" evidence="1">
    <location>
        <begin position="660"/>
        <end position="670"/>
    </location>
</feature>
<feature type="compositionally biased region" description="Low complexity" evidence="1">
    <location>
        <begin position="706"/>
        <end position="716"/>
    </location>
</feature>